<proteinExistence type="predicted"/>
<dbReference type="EMBL" id="CM042019">
    <property type="protein sequence ID" value="KAI3825894.1"/>
    <property type="molecule type" value="Genomic_DNA"/>
</dbReference>
<protein>
    <submittedName>
        <fullName evidence="1">Uncharacterized protein</fullName>
    </submittedName>
</protein>
<organism evidence="1 2">
    <name type="scientific">Smallanthus sonchifolius</name>
    <dbReference type="NCBI Taxonomy" id="185202"/>
    <lineage>
        <taxon>Eukaryota</taxon>
        <taxon>Viridiplantae</taxon>
        <taxon>Streptophyta</taxon>
        <taxon>Embryophyta</taxon>
        <taxon>Tracheophyta</taxon>
        <taxon>Spermatophyta</taxon>
        <taxon>Magnoliopsida</taxon>
        <taxon>eudicotyledons</taxon>
        <taxon>Gunneridae</taxon>
        <taxon>Pentapetalae</taxon>
        <taxon>asterids</taxon>
        <taxon>campanulids</taxon>
        <taxon>Asterales</taxon>
        <taxon>Asteraceae</taxon>
        <taxon>Asteroideae</taxon>
        <taxon>Heliantheae alliance</taxon>
        <taxon>Millerieae</taxon>
        <taxon>Smallanthus</taxon>
    </lineage>
</organism>
<accession>A0ACB9K0W5</accession>
<name>A0ACB9K0W5_9ASTR</name>
<gene>
    <name evidence="1" type="ORF">L1987_07611</name>
</gene>
<evidence type="ECO:0000313" key="2">
    <source>
        <dbReference type="Proteomes" id="UP001056120"/>
    </source>
</evidence>
<evidence type="ECO:0000313" key="1">
    <source>
        <dbReference type="EMBL" id="KAI3825894.1"/>
    </source>
</evidence>
<reference evidence="1 2" key="2">
    <citation type="journal article" date="2022" name="Mol. Ecol. Resour.">
        <title>The genomes of chicory, endive, great burdock and yacon provide insights into Asteraceae paleo-polyploidization history and plant inulin production.</title>
        <authorList>
            <person name="Fan W."/>
            <person name="Wang S."/>
            <person name="Wang H."/>
            <person name="Wang A."/>
            <person name="Jiang F."/>
            <person name="Liu H."/>
            <person name="Zhao H."/>
            <person name="Xu D."/>
            <person name="Zhang Y."/>
        </authorList>
    </citation>
    <scope>NUCLEOTIDE SEQUENCE [LARGE SCALE GENOMIC DNA]</scope>
    <source>
        <strain evidence="2">cv. Yunnan</strain>
        <tissue evidence="1">Leaves</tissue>
    </source>
</reference>
<sequence>MVYVIIVLQLVDSYEPILRYLCFFFDFLLASFRFLGYLPCLSKIELMTMCKGFGFLGLNFELVLDYLEMFLIKSNCAELEGDADDEEVKLAYGRLVKSYLLDAYNGTWSLEEGETAEARFIKIQAAYELLIDSEQRRKYVMENRFNPMKASQSWMEWLTRRRKAFDQQGDMAIAAWAEQENRELNARVRSLSHSKVYYYKNNLIS</sequence>
<reference evidence="2" key="1">
    <citation type="journal article" date="2022" name="Mol. Ecol. Resour.">
        <title>The genomes of chicory, endive, great burdock and yacon provide insights into Asteraceae palaeo-polyploidization history and plant inulin production.</title>
        <authorList>
            <person name="Fan W."/>
            <person name="Wang S."/>
            <person name="Wang H."/>
            <person name="Wang A."/>
            <person name="Jiang F."/>
            <person name="Liu H."/>
            <person name="Zhao H."/>
            <person name="Xu D."/>
            <person name="Zhang Y."/>
        </authorList>
    </citation>
    <scope>NUCLEOTIDE SEQUENCE [LARGE SCALE GENOMIC DNA]</scope>
    <source>
        <strain evidence="2">cv. Yunnan</strain>
    </source>
</reference>
<dbReference type="Proteomes" id="UP001056120">
    <property type="component" value="Linkage Group LG02"/>
</dbReference>
<keyword evidence="2" id="KW-1185">Reference proteome</keyword>
<comment type="caution">
    <text evidence="1">The sequence shown here is derived from an EMBL/GenBank/DDBJ whole genome shotgun (WGS) entry which is preliminary data.</text>
</comment>